<sequence>MKHNGEQTYHCACVFVDNSGFDIVLGVFPFVRELLRNGSKVILSANSRPVLNDVTHNELIQLTALIAERCEIIKEALDSKRLLIIENGQCSPCLDLRHIDDLLARTMVEQGVDLIILEGMGRAIHTNFNAEFKCPVLKTAVIKNKWLANRLGGELFSVVFRYESSLCR</sequence>
<dbReference type="OrthoDB" id="498611at2759"/>
<name>A0A183IUI8_9BILA</name>
<keyword evidence="4" id="KW-0533">Nickel</keyword>
<evidence type="ECO:0000313" key="13">
    <source>
        <dbReference type="EMBL" id="VDP12570.1"/>
    </source>
</evidence>
<keyword evidence="5" id="KW-0547">Nucleotide-binding</keyword>
<evidence type="ECO:0000256" key="10">
    <source>
        <dbReference type="ARBA" id="ARBA00032948"/>
    </source>
</evidence>
<accession>A0A183IUI8</accession>
<evidence type="ECO:0000256" key="5">
    <source>
        <dbReference type="ARBA" id="ARBA00022741"/>
    </source>
</evidence>
<dbReference type="EMBL" id="UZAM01010497">
    <property type="protein sequence ID" value="VDP12570.1"/>
    <property type="molecule type" value="Genomic_DNA"/>
</dbReference>
<keyword evidence="14" id="KW-1185">Reference proteome</keyword>
<dbReference type="PANTHER" id="PTHR12280">
    <property type="entry name" value="PANTOTHENATE KINASE"/>
    <property type="match status" value="1"/>
</dbReference>
<dbReference type="GO" id="GO:0005829">
    <property type="term" value="C:cytosol"/>
    <property type="evidence" value="ECO:0007669"/>
    <property type="project" value="TreeGrafter"/>
</dbReference>
<organism evidence="15">
    <name type="scientific">Soboliphyme baturini</name>
    <dbReference type="NCBI Taxonomy" id="241478"/>
    <lineage>
        <taxon>Eukaryota</taxon>
        <taxon>Metazoa</taxon>
        <taxon>Ecdysozoa</taxon>
        <taxon>Nematoda</taxon>
        <taxon>Enoplea</taxon>
        <taxon>Dorylaimia</taxon>
        <taxon>Dioctophymatida</taxon>
        <taxon>Dioctophymatoidea</taxon>
        <taxon>Soboliphymatidae</taxon>
        <taxon>Soboliphyme</taxon>
    </lineage>
</organism>
<evidence type="ECO:0000256" key="1">
    <source>
        <dbReference type="ARBA" id="ARBA00001967"/>
    </source>
</evidence>
<evidence type="ECO:0000256" key="4">
    <source>
        <dbReference type="ARBA" id="ARBA00022596"/>
    </source>
</evidence>
<dbReference type="Gene3D" id="3.40.50.10880">
    <property type="entry name" value="Uncharacterised protein PF01937, DUF89, domain 3"/>
    <property type="match status" value="1"/>
</dbReference>
<evidence type="ECO:0000256" key="7">
    <source>
        <dbReference type="ARBA" id="ARBA00022993"/>
    </source>
</evidence>
<gene>
    <name evidence="13" type="ORF">SBAD_LOCUS7285</name>
</gene>
<dbReference type="GO" id="GO:0015937">
    <property type="term" value="P:coenzyme A biosynthetic process"/>
    <property type="evidence" value="ECO:0007669"/>
    <property type="project" value="UniProtKB-KW"/>
</dbReference>
<comment type="catalytic activity">
    <reaction evidence="9">
        <text>(R)-4'-phospho-S-sulfopantetheine + H2O = (R)-S-sulfopantetheine + phosphate</text>
        <dbReference type="Rhea" id="RHEA:68340"/>
        <dbReference type="ChEBI" id="CHEBI:15377"/>
        <dbReference type="ChEBI" id="CHEBI:43474"/>
        <dbReference type="ChEBI" id="CHEBI:177302"/>
        <dbReference type="ChEBI" id="CHEBI:177303"/>
    </reaction>
    <physiologicalReaction direction="left-to-right" evidence="9">
        <dbReference type="Rhea" id="RHEA:68341"/>
    </physiologicalReaction>
</comment>
<comment type="subunit">
    <text evidence="2">Homodimer. Interacts with PKM.</text>
</comment>
<dbReference type="GO" id="GO:0005634">
    <property type="term" value="C:nucleus"/>
    <property type="evidence" value="ECO:0007669"/>
    <property type="project" value="TreeGrafter"/>
</dbReference>
<comment type="function">
    <text evidence="11">Phosphatase which shows a preference for 4'-phosphopantetheine and its oxidatively damaged forms (sulfonate or S-sulfonate), providing strong indirect evidence that the phosphatase activity pre-empts damage in the coenzyme A (CoA) pathway. Hydrolyzing excess 4'-phosphopantetheine could constitute a directed overflow mechanism to prevent its oxidation to the S-sulfonate, sulfonate, or other forms. Hydrolyzing 4'-phosphopantetheine sulfonate or S-sulfonate would forestall their conversion to inactive forms of CoA and acyl carrier protein. May play a role in the physiological regulation of CoA intracellular levels.</text>
</comment>
<evidence type="ECO:0000256" key="9">
    <source>
        <dbReference type="ARBA" id="ARBA00029347"/>
    </source>
</evidence>
<keyword evidence="6" id="KW-0067">ATP-binding</keyword>
<evidence type="ECO:0000256" key="8">
    <source>
        <dbReference type="ARBA" id="ARBA00023074"/>
    </source>
</evidence>
<dbReference type="PANTHER" id="PTHR12280:SF20">
    <property type="entry name" value="4'-PHOSPHOPANTETHEINE PHOSPHATASE"/>
    <property type="match status" value="1"/>
</dbReference>
<reference evidence="13 14" key="2">
    <citation type="submission" date="2018-11" db="EMBL/GenBank/DDBJ databases">
        <authorList>
            <consortium name="Pathogen Informatics"/>
        </authorList>
    </citation>
    <scope>NUCLEOTIDE SEQUENCE [LARGE SCALE GENOMIC DNA]</scope>
</reference>
<dbReference type="GO" id="GO:0004594">
    <property type="term" value="F:pantothenate kinase activity"/>
    <property type="evidence" value="ECO:0007669"/>
    <property type="project" value="TreeGrafter"/>
</dbReference>
<evidence type="ECO:0000259" key="12">
    <source>
        <dbReference type="Pfam" id="PF01937"/>
    </source>
</evidence>
<reference evidence="15" key="1">
    <citation type="submission" date="2016-06" db="UniProtKB">
        <authorList>
            <consortium name="WormBaseParasite"/>
        </authorList>
    </citation>
    <scope>IDENTIFICATION</scope>
</reference>
<dbReference type="GO" id="GO:0005524">
    <property type="term" value="F:ATP binding"/>
    <property type="evidence" value="ECO:0007669"/>
    <property type="project" value="UniProtKB-KW"/>
</dbReference>
<dbReference type="InterPro" id="IPR004567">
    <property type="entry name" value="Type_II_PanK"/>
</dbReference>
<dbReference type="WBParaSite" id="SBAD_0000755801-mRNA-1">
    <property type="protein sequence ID" value="SBAD_0000755801-mRNA-1"/>
    <property type="gene ID" value="SBAD_0000755801"/>
</dbReference>
<evidence type="ECO:0000256" key="6">
    <source>
        <dbReference type="ARBA" id="ARBA00022840"/>
    </source>
</evidence>
<dbReference type="SUPFAM" id="SSF111321">
    <property type="entry name" value="AF1104-like"/>
    <property type="match status" value="1"/>
</dbReference>
<dbReference type="AlphaFoldDB" id="A0A183IUI8"/>
<evidence type="ECO:0000256" key="3">
    <source>
        <dbReference type="ARBA" id="ARBA00019490"/>
    </source>
</evidence>
<keyword evidence="8" id="KW-0944">Nitration</keyword>
<protein>
    <recommendedName>
        <fullName evidence="3">4'-phosphopantetheine phosphatase</fullName>
    </recommendedName>
    <alternativeName>
        <fullName evidence="10">Inactive pantothenic acid kinase 4</fullName>
    </alternativeName>
</protein>
<dbReference type="Proteomes" id="UP000270296">
    <property type="component" value="Unassembled WGS sequence"/>
</dbReference>
<evidence type="ECO:0000313" key="14">
    <source>
        <dbReference type="Proteomes" id="UP000270296"/>
    </source>
</evidence>
<proteinExistence type="predicted"/>
<keyword evidence="7" id="KW-0173">Coenzyme A biosynthesis</keyword>
<dbReference type="FunFam" id="3.40.50.10880:FF:000001">
    <property type="entry name" value="Pantothenate kinase 4"/>
    <property type="match status" value="1"/>
</dbReference>
<dbReference type="InterPro" id="IPR036075">
    <property type="entry name" value="ARMT-1-like_metal-bd_sf"/>
</dbReference>
<dbReference type="Pfam" id="PF01937">
    <property type="entry name" value="ARMT1-like_dom"/>
    <property type="match status" value="1"/>
</dbReference>
<comment type="cofactor">
    <cofactor evidence="1">
        <name>Ni(2+)</name>
        <dbReference type="ChEBI" id="CHEBI:49786"/>
    </cofactor>
</comment>
<evidence type="ECO:0000313" key="15">
    <source>
        <dbReference type="WBParaSite" id="SBAD_0000755801-mRNA-1"/>
    </source>
</evidence>
<dbReference type="InterPro" id="IPR002791">
    <property type="entry name" value="ARMT1-like_metal-bd"/>
</dbReference>
<evidence type="ECO:0000256" key="11">
    <source>
        <dbReference type="ARBA" id="ARBA00046055"/>
    </source>
</evidence>
<evidence type="ECO:0000256" key="2">
    <source>
        <dbReference type="ARBA" id="ARBA00011388"/>
    </source>
</evidence>
<feature type="domain" description="Damage-control phosphatase ARMT1-like metal-binding" evidence="12">
    <location>
        <begin position="8"/>
        <end position="155"/>
    </location>
</feature>